<accession>A0A2U1N218</accession>
<dbReference type="Proteomes" id="UP000245207">
    <property type="component" value="Unassembled WGS sequence"/>
</dbReference>
<dbReference type="InterPro" id="IPR001087">
    <property type="entry name" value="GDSL"/>
</dbReference>
<protein>
    <submittedName>
        <fullName evidence="5">SGNH hydrolase-type esterase domain-containing protein</fullName>
    </submittedName>
</protein>
<dbReference type="OrthoDB" id="1600564at2759"/>
<keyword evidence="3" id="KW-0442">Lipid degradation</keyword>
<dbReference type="GO" id="GO:0016042">
    <property type="term" value="P:lipid catabolic process"/>
    <property type="evidence" value="ECO:0007669"/>
    <property type="project" value="UniProtKB-KW"/>
</dbReference>
<dbReference type="STRING" id="35608.A0A2U1N218"/>
<gene>
    <name evidence="5" type="ORF">CTI12_AA314900</name>
</gene>
<dbReference type="Gene3D" id="3.40.50.1110">
    <property type="entry name" value="SGNH hydrolase"/>
    <property type="match status" value="2"/>
</dbReference>
<dbReference type="SUPFAM" id="SSF52266">
    <property type="entry name" value="SGNH hydrolase"/>
    <property type="match status" value="2"/>
</dbReference>
<dbReference type="EMBL" id="PKPP01003808">
    <property type="protein sequence ID" value="PWA67575.1"/>
    <property type="molecule type" value="Genomic_DNA"/>
</dbReference>
<evidence type="ECO:0000313" key="6">
    <source>
        <dbReference type="Proteomes" id="UP000245207"/>
    </source>
</evidence>
<comment type="caution">
    <text evidence="5">The sequence shown here is derived from an EMBL/GenBank/DDBJ whole genome shotgun (WGS) entry which is preliminary data.</text>
</comment>
<evidence type="ECO:0000256" key="4">
    <source>
        <dbReference type="ARBA" id="ARBA00023098"/>
    </source>
</evidence>
<evidence type="ECO:0000256" key="3">
    <source>
        <dbReference type="ARBA" id="ARBA00022963"/>
    </source>
</evidence>
<name>A0A2U1N218_ARTAN</name>
<keyword evidence="4" id="KW-0443">Lipid metabolism</keyword>
<dbReference type="GO" id="GO:0016788">
    <property type="term" value="F:hydrolase activity, acting on ester bonds"/>
    <property type="evidence" value="ECO:0007669"/>
    <property type="project" value="InterPro"/>
</dbReference>
<dbReference type="Pfam" id="PF00657">
    <property type="entry name" value="Lipase_GDSL"/>
    <property type="match status" value="2"/>
</dbReference>
<dbReference type="AlphaFoldDB" id="A0A2U1N218"/>
<dbReference type="PANTHER" id="PTHR46020">
    <property type="entry name" value="OSJNBB0059K02.9 PROTEIN"/>
    <property type="match status" value="1"/>
</dbReference>
<reference evidence="5 6" key="1">
    <citation type="journal article" date="2018" name="Mol. Plant">
        <title>The genome of Artemisia annua provides insight into the evolution of Asteraceae family and artemisinin biosynthesis.</title>
        <authorList>
            <person name="Shen Q."/>
            <person name="Zhang L."/>
            <person name="Liao Z."/>
            <person name="Wang S."/>
            <person name="Yan T."/>
            <person name="Shi P."/>
            <person name="Liu M."/>
            <person name="Fu X."/>
            <person name="Pan Q."/>
            <person name="Wang Y."/>
            <person name="Lv Z."/>
            <person name="Lu X."/>
            <person name="Zhang F."/>
            <person name="Jiang W."/>
            <person name="Ma Y."/>
            <person name="Chen M."/>
            <person name="Hao X."/>
            <person name="Li L."/>
            <person name="Tang Y."/>
            <person name="Lv G."/>
            <person name="Zhou Y."/>
            <person name="Sun X."/>
            <person name="Brodelius P.E."/>
            <person name="Rose J.K.C."/>
            <person name="Tang K."/>
        </authorList>
    </citation>
    <scope>NUCLEOTIDE SEQUENCE [LARGE SCALE GENOMIC DNA]</scope>
    <source>
        <strain evidence="6">cv. Huhao1</strain>
        <tissue evidence="5">Leaf</tissue>
    </source>
</reference>
<sequence>MGIKSPLPYRVTKYAPKKLQAGINFAFGGTGVFDTGNFQPNLTTQTGYLQRLIKDKVYTKRDLESSLAMVTVSGNDYSAFTAAGGTQQNLPAFITRVVNQITIDVKRIHDLGIPRVLVNTLQPVGCLPQLTIQSSYQQCDQTQNSLASFHNQLLQVAVTTLNNNTKKSTFLPLDLFTSFNTVLKNKGDITGNLKFDTPLKPCCMATTNTSNCGSVDEKGKPLYTVCNEPESMFFWDTVHPTQAGWRAVFMGIKSPLPYRVTKYAPKKLQAGINFAFGGTGVFDTGNFQPNLTTQTGYLQGLIKNKVYTKRDLESSLAMVTVSGNDYSAFTAAGGTQQNLPAFITRVVNQISIDLKRIHDLGIPRVLVNTLQPVGCLPQLTIQSSYQQCDQTQNSLASFHNQLLQVAVTTLNNNTKKSTFLPLDLFTSFNTVLKNKGDITGNLKFDTPLKPCCMATTNTSNCGSVDENGKPLYTVCNEPESMFFWDTVHPTQAGWRAVSQSLGTFWVPFC</sequence>
<evidence type="ECO:0000256" key="2">
    <source>
        <dbReference type="ARBA" id="ARBA00022801"/>
    </source>
</evidence>
<comment type="similarity">
    <text evidence="1">Belongs to the 'GDSL' lipolytic enzyme family.</text>
</comment>
<keyword evidence="6" id="KW-1185">Reference proteome</keyword>
<dbReference type="InterPro" id="IPR036514">
    <property type="entry name" value="SGNH_hydro_sf"/>
</dbReference>
<keyword evidence="2 5" id="KW-0378">Hydrolase</keyword>
<dbReference type="PANTHER" id="PTHR46020:SF32">
    <property type="entry name" value="GDSL ESTERASE_LIPASE"/>
    <property type="match status" value="1"/>
</dbReference>
<organism evidence="5 6">
    <name type="scientific">Artemisia annua</name>
    <name type="common">Sweet wormwood</name>
    <dbReference type="NCBI Taxonomy" id="35608"/>
    <lineage>
        <taxon>Eukaryota</taxon>
        <taxon>Viridiplantae</taxon>
        <taxon>Streptophyta</taxon>
        <taxon>Embryophyta</taxon>
        <taxon>Tracheophyta</taxon>
        <taxon>Spermatophyta</taxon>
        <taxon>Magnoliopsida</taxon>
        <taxon>eudicotyledons</taxon>
        <taxon>Gunneridae</taxon>
        <taxon>Pentapetalae</taxon>
        <taxon>asterids</taxon>
        <taxon>campanulids</taxon>
        <taxon>Asterales</taxon>
        <taxon>Asteraceae</taxon>
        <taxon>Asteroideae</taxon>
        <taxon>Anthemideae</taxon>
        <taxon>Artemisiinae</taxon>
        <taxon>Artemisia</taxon>
    </lineage>
</organism>
<evidence type="ECO:0000313" key="5">
    <source>
        <dbReference type="EMBL" id="PWA67575.1"/>
    </source>
</evidence>
<evidence type="ECO:0000256" key="1">
    <source>
        <dbReference type="ARBA" id="ARBA00008668"/>
    </source>
</evidence>
<proteinExistence type="inferred from homology"/>